<reference evidence="1 2" key="1">
    <citation type="submission" date="2024-01" db="EMBL/GenBank/DDBJ databases">
        <title>The genomes of 5 underutilized Papilionoideae crops provide insights into root nodulation and disease resistance.</title>
        <authorList>
            <person name="Yuan L."/>
        </authorList>
    </citation>
    <scope>NUCLEOTIDE SEQUENCE [LARGE SCALE GENOMIC DNA]</scope>
    <source>
        <strain evidence="1">LY-2023</strain>
        <tissue evidence="1">Leaf</tissue>
    </source>
</reference>
<dbReference type="EMBL" id="JAYKXN010000008">
    <property type="protein sequence ID" value="KAK7262061.1"/>
    <property type="molecule type" value="Genomic_DNA"/>
</dbReference>
<dbReference type="AlphaFoldDB" id="A0AAN9I6J5"/>
<gene>
    <name evidence="1" type="ORF">RJT34_29621</name>
</gene>
<organism evidence="1 2">
    <name type="scientific">Clitoria ternatea</name>
    <name type="common">Butterfly pea</name>
    <dbReference type="NCBI Taxonomy" id="43366"/>
    <lineage>
        <taxon>Eukaryota</taxon>
        <taxon>Viridiplantae</taxon>
        <taxon>Streptophyta</taxon>
        <taxon>Embryophyta</taxon>
        <taxon>Tracheophyta</taxon>
        <taxon>Spermatophyta</taxon>
        <taxon>Magnoliopsida</taxon>
        <taxon>eudicotyledons</taxon>
        <taxon>Gunneridae</taxon>
        <taxon>Pentapetalae</taxon>
        <taxon>rosids</taxon>
        <taxon>fabids</taxon>
        <taxon>Fabales</taxon>
        <taxon>Fabaceae</taxon>
        <taxon>Papilionoideae</taxon>
        <taxon>50 kb inversion clade</taxon>
        <taxon>NPAAA clade</taxon>
        <taxon>indigoferoid/millettioid clade</taxon>
        <taxon>Phaseoleae</taxon>
        <taxon>Clitoria</taxon>
    </lineage>
</organism>
<dbReference type="Proteomes" id="UP001359559">
    <property type="component" value="Unassembled WGS sequence"/>
</dbReference>
<name>A0AAN9I6J5_CLITE</name>
<sequence>MIYTEFLRNCLSRKCGSYSSINFFLVEACFAQIIPKKLAAEERQLEAANDIVSLILLKIVPLVKQNTSKNNDSRNSCNKFLYMII</sequence>
<protein>
    <submittedName>
        <fullName evidence="1">Uncharacterized protein</fullName>
    </submittedName>
</protein>
<keyword evidence="2" id="KW-1185">Reference proteome</keyword>
<accession>A0AAN9I6J5</accession>
<evidence type="ECO:0000313" key="2">
    <source>
        <dbReference type="Proteomes" id="UP001359559"/>
    </source>
</evidence>
<proteinExistence type="predicted"/>
<comment type="caution">
    <text evidence="1">The sequence shown here is derived from an EMBL/GenBank/DDBJ whole genome shotgun (WGS) entry which is preliminary data.</text>
</comment>
<evidence type="ECO:0000313" key="1">
    <source>
        <dbReference type="EMBL" id="KAK7262061.1"/>
    </source>
</evidence>